<reference evidence="1 2" key="1">
    <citation type="submission" date="2015-10" db="EMBL/GenBank/DDBJ databases">
        <title>Draft genome sequence of Streptomyces sp. RV15, isolated from a marine sponge.</title>
        <authorList>
            <person name="Ruckert C."/>
            <person name="Abdelmohsen U.R."/>
            <person name="Winkler A."/>
            <person name="Hentschel U."/>
            <person name="Kalinowski J."/>
            <person name="Kampfer P."/>
            <person name="Glaeser S."/>
        </authorList>
    </citation>
    <scope>NUCLEOTIDE SEQUENCE [LARGE SCALE GENOMIC DNA]</scope>
    <source>
        <strain evidence="1 2">RV15</strain>
    </source>
</reference>
<comment type="caution">
    <text evidence="1">The sequence shown here is derived from an EMBL/GenBank/DDBJ whole genome shotgun (WGS) entry which is preliminary data.</text>
</comment>
<accession>A0A101UP65</accession>
<sequence>MRGSPLDVTLVSDSNFLLFTPMPASVVSGTLEPAHISVPVRAAAQRTRIRHGRVESVDTDARVARLDAPAGVSGRSRTTIWCS</sequence>
<name>A0A101UP65_9ACTN</name>
<proteinExistence type="predicted"/>
<keyword evidence="2" id="KW-1185">Reference proteome</keyword>
<dbReference type="AlphaFoldDB" id="A0A101UP65"/>
<evidence type="ECO:0000313" key="1">
    <source>
        <dbReference type="EMBL" id="KUO14371.1"/>
    </source>
</evidence>
<dbReference type="Gene3D" id="3.50.50.100">
    <property type="match status" value="1"/>
</dbReference>
<dbReference type="STRING" id="909626.AQJ91_47130"/>
<dbReference type="EMBL" id="LMXB01000154">
    <property type="protein sequence ID" value="KUO14371.1"/>
    <property type="molecule type" value="Genomic_DNA"/>
</dbReference>
<protein>
    <submittedName>
        <fullName evidence="1">Uncharacterized protein</fullName>
    </submittedName>
</protein>
<organism evidence="1 2">
    <name type="scientific">Streptomyces dysideae</name>
    <dbReference type="NCBI Taxonomy" id="909626"/>
    <lineage>
        <taxon>Bacteria</taxon>
        <taxon>Bacillati</taxon>
        <taxon>Actinomycetota</taxon>
        <taxon>Actinomycetes</taxon>
        <taxon>Kitasatosporales</taxon>
        <taxon>Streptomycetaceae</taxon>
        <taxon>Streptomyces</taxon>
    </lineage>
</organism>
<dbReference type="Proteomes" id="UP000053260">
    <property type="component" value="Unassembled WGS sequence"/>
</dbReference>
<gene>
    <name evidence="1" type="ORF">AQJ91_47130</name>
</gene>
<evidence type="ECO:0000313" key="2">
    <source>
        <dbReference type="Proteomes" id="UP000053260"/>
    </source>
</evidence>
<dbReference type="RefSeq" id="WP_067036200.1">
    <property type="nucleotide sequence ID" value="NZ_KQ949144.1"/>
</dbReference>